<evidence type="ECO:0008006" key="3">
    <source>
        <dbReference type="Google" id="ProtNLM"/>
    </source>
</evidence>
<sequence>MELKQVDDMNVKAFFKFYENQYLNNPFKRNSMSGLLKGLLSGKSELCKSAYLEPLMVMNDDRIIMICILAYAYRMPELLQIGFFEAEKFDMEAFDLIIHRAETLTKEKGADKISGSLNIHVNYGLGFLASNYEERQSFGMPHNPPFYHDFFEKSGFKAIEMISYKKDMHSLEHLLNSGLQIRIREKYTVRPADFRNLKAEAHIYTQINNEAFKEHLFYYPRKAEEDLELFKDFRFLLKPENLLFVEKNGTPVGFMLWYPDFHQLMKPSETLGLSTVIKNKFFSDKIDTFKIVEMGVIPNEKGRGAILALFDHCFQCVKGRYDNFESGWILENNTLSKSFGIKWADSRHKRYKAYIKDVH</sequence>
<dbReference type="EMBL" id="JAJEKE010000011">
    <property type="protein sequence ID" value="MCQ1530361.1"/>
    <property type="molecule type" value="Genomic_DNA"/>
</dbReference>
<dbReference type="PANTHER" id="PTHR41368">
    <property type="entry name" value="PROTEIN YGHO"/>
    <property type="match status" value="1"/>
</dbReference>
<name>A0ABT1NJ97_9FIRM</name>
<dbReference type="Gene3D" id="3.40.630.30">
    <property type="match status" value="1"/>
</dbReference>
<dbReference type="InterPro" id="IPR039968">
    <property type="entry name" value="BcerS-like"/>
</dbReference>
<dbReference type="RefSeq" id="WP_255227884.1">
    <property type="nucleotide sequence ID" value="NZ_JAJEKE010000011.1"/>
</dbReference>
<evidence type="ECO:0000313" key="2">
    <source>
        <dbReference type="Proteomes" id="UP001651880"/>
    </source>
</evidence>
<protein>
    <recommendedName>
        <fullName evidence="3">N-acetyltransferase domain-containing protein</fullName>
    </recommendedName>
</protein>
<dbReference type="PANTHER" id="PTHR41368:SF1">
    <property type="entry name" value="PROTEIN YGHO"/>
    <property type="match status" value="1"/>
</dbReference>
<proteinExistence type="predicted"/>
<keyword evidence="2" id="KW-1185">Reference proteome</keyword>
<dbReference type="InterPro" id="IPR016181">
    <property type="entry name" value="Acyl_CoA_acyltransferase"/>
</dbReference>
<dbReference type="SUPFAM" id="SSF55729">
    <property type="entry name" value="Acyl-CoA N-acyltransferases (Nat)"/>
    <property type="match status" value="1"/>
</dbReference>
<comment type="caution">
    <text evidence="1">The sequence shown here is derived from an EMBL/GenBank/DDBJ whole genome shotgun (WGS) entry which is preliminary data.</text>
</comment>
<dbReference type="Proteomes" id="UP001651880">
    <property type="component" value="Unassembled WGS sequence"/>
</dbReference>
<accession>A0ABT1NJ97</accession>
<evidence type="ECO:0000313" key="1">
    <source>
        <dbReference type="EMBL" id="MCQ1530361.1"/>
    </source>
</evidence>
<reference evidence="1 2" key="1">
    <citation type="submission" date="2021-10" db="EMBL/GenBank/DDBJ databases">
        <title>Lutispora strain m25 sp. nov., a thermophilic, non-spore-forming bacterium isolated from a lab-scale methanogenic bioreactor digesting anaerobic sludge.</title>
        <authorList>
            <person name="El Houari A."/>
            <person name="Mcdonald J."/>
        </authorList>
    </citation>
    <scope>NUCLEOTIDE SEQUENCE [LARGE SCALE GENOMIC DNA]</scope>
    <source>
        <strain evidence="2">m25</strain>
    </source>
</reference>
<organism evidence="1 2">
    <name type="scientific">Lutispora saccharofermentans</name>
    <dbReference type="NCBI Taxonomy" id="3024236"/>
    <lineage>
        <taxon>Bacteria</taxon>
        <taxon>Bacillati</taxon>
        <taxon>Bacillota</taxon>
        <taxon>Clostridia</taxon>
        <taxon>Lutisporales</taxon>
        <taxon>Lutisporaceae</taxon>
        <taxon>Lutispora</taxon>
    </lineage>
</organism>
<gene>
    <name evidence="1" type="ORF">LJD61_12480</name>
</gene>